<dbReference type="Pfam" id="PF22679">
    <property type="entry name" value="T1R_D3-like"/>
    <property type="match status" value="1"/>
</dbReference>
<organism evidence="3 4">
    <name type="scientific">Brevinema andersonii</name>
    <dbReference type="NCBI Taxonomy" id="34097"/>
    <lineage>
        <taxon>Bacteria</taxon>
        <taxon>Pseudomonadati</taxon>
        <taxon>Spirochaetota</taxon>
        <taxon>Spirochaetia</taxon>
        <taxon>Brevinematales</taxon>
        <taxon>Brevinemataceae</taxon>
        <taxon>Brevinema</taxon>
    </lineage>
</organism>
<keyword evidence="1" id="KW-0680">Restriction system</keyword>
<protein>
    <submittedName>
        <fullName evidence="3">Type I restriction enzyme, R subunit</fullName>
    </submittedName>
</protein>
<dbReference type="InterPro" id="IPR051268">
    <property type="entry name" value="Type-I_R_enzyme_R_subunit"/>
</dbReference>
<evidence type="ECO:0000259" key="2">
    <source>
        <dbReference type="Pfam" id="PF22679"/>
    </source>
</evidence>
<dbReference type="InterPro" id="IPR055180">
    <property type="entry name" value="HsdR_RecA-like_helicase_dom_2"/>
</dbReference>
<dbReference type="AlphaFoldDB" id="A0A1I1E929"/>
<name>A0A1I1E929_BREAD</name>
<reference evidence="4" key="1">
    <citation type="submission" date="2016-10" db="EMBL/GenBank/DDBJ databases">
        <authorList>
            <person name="Varghese N."/>
            <person name="Submissions S."/>
        </authorList>
    </citation>
    <scope>NUCLEOTIDE SEQUENCE [LARGE SCALE GENOMIC DNA]</scope>
    <source>
        <strain evidence="4">ATCC 43811</strain>
    </source>
</reference>
<dbReference type="InterPro" id="IPR027417">
    <property type="entry name" value="P-loop_NTPase"/>
</dbReference>
<evidence type="ECO:0000313" key="3">
    <source>
        <dbReference type="EMBL" id="SFB81500.1"/>
    </source>
</evidence>
<keyword evidence="4" id="KW-1185">Reference proteome</keyword>
<accession>A0A1I1E929</accession>
<sequence>MFLTGFDSLYTNSLFVDKNLKYHPLIQAFSRTNHTVDNTKPYGNLYCFTDLSDNVREAIMLFSHDNKKQSTIWLATSYAAVKQQIIDNT</sequence>
<dbReference type="PANTHER" id="PTHR30195:SF16">
    <property type="entry name" value="TYPE I RESTRICTION ENZYME ENDONUCLEASE SUBUNIT"/>
    <property type="match status" value="1"/>
</dbReference>
<proteinExistence type="predicted"/>
<evidence type="ECO:0000313" key="4">
    <source>
        <dbReference type="Proteomes" id="UP000240042"/>
    </source>
</evidence>
<feature type="domain" description="Restriction endonuclease type I HsdR second RecA-like helicase" evidence="2">
    <location>
        <begin position="1"/>
        <end position="49"/>
    </location>
</feature>
<gene>
    <name evidence="3" type="ORF">SAMN02745150_00920</name>
</gene>
<dbReference type="EMBL" id="FOKY01000006">
    <property type="protein sequence ID" value="SFB81500.1"/>
    <property type="molecule type" value="Genomic_DNA"/>
</dbReference>
<dbReference type="PANTHER" id="PTHR30195">
    <property type="entry name" value="TYPE I SITE-SPECIFIC DEOXYRIBONUCLEASE PROTEIN SUBUNIT M AND R"/>
    <property type="match status" value="1"/>
</dbReference>
<evidence type="ECO:0000256" key="1">
    <source>
        <dbReference type="ARBA" id="ARBA00022747"/>
    </source>
</evidence>
<dbReference type="Gene3D" id="3.40.50.300">
    <property type="entry name" value="P-loop containing nucleotide triphosphate hydrolases"/>
    <property type="match status" value="1"/>
</dbReference>
<dbReference type="GO" id="GO:0009307">
    <property type="term" value="P:DNA restriction-modification system"/>
    <property type="evidence" value="ECO:0007669"/>
    <property type="project" value="UniProtKB-KW"/>
</dbReference>
<dbReference type="Proteomes" id="UP000240042">
    <property type="component" value="Unassembled WGS sequence"/>
</dbReference>